<proteinExistence type="predicted"/>
<dbReference type="PANTHER" id="PTHR44167">
    <property type="entry name" value="OVARIAN-SPECIFIC SERINE/THREONINE-PROTEIN KINASE LOK-RELATED"/>
    <property type="match status" value="1"/>
</dbReference>
<dbReference type="InterPro" id="IPR011009">
    <property type="entry name" value="Kinase-like_dom_sf"/>
</dbReference>
<dbReference type="AlphaFoldDB" id="A0A9W8PTQ4"/>
<evidence type="ECO:0000313" key="2">
    <source>
        <dbReference type="EMBL" id="KAJ4017727.1"/>
    </source>
</evidence>
<organism evidence="2 3">
    <name type="scientific">Fusarium irregulare</name>
    <dbReference type="NCBI Taxonomy" id="2494466"/>
    <lineage>
        <taxon>Eukaryota</taxon>
        <taxon>Fungi</taxon>
        <taxon>Dikarya</taxon>
        <taxon>Ascomycota</taxon>
        <taxon>Pezizomycotina</taxon>
        <taxon>Sordariomycetes</taxon>
        <taxon>Hypocreomycetidae</taxon>
        <taxon>Hypocreales</taxon>
        <taxon>Nectriaceae</taxon>
        <taxon>Fusarium</taxon>
        <taxon>Fusarium incarnatum-equiseti species complex</taxon>
    </lineage>
</organism>
<feature type="domain" description="Protein kinase" evidence="1">
    <location>
        <begin position="175"/>
        <end position="443"/>
    </location>
</feature>
<dbReference type="GO" id="GO:0005524">
    <property type="term" value="F:ATP binding"/>
    <property type="evidence" value="ECO:0007669"/>
    <property type="project" value="InterPro"/>
</dbReference>
<dbReference type="SUPFAM" id="SSF56112">
    <property type="entry name" value="Protein kinase-like (PK-like)"/>
    <property type="match status" value="1"/>
</dbReference>
<dbReference type="CDD" id="cd00180">
    <property type="entry name" value="PKc"/>
    <property type="match status" value="1"/>
</dbReference>
<protein>
    <recommendedName>
        <fullName evidence="1">Protein kinase domain-containing protein</fullName>
    </recommendedName>
</protein>
<accession>A0A9W8PTQ4</accession>
<comment type="caution">
    <text evidence="2">The sequence shown here is derived from an EMBL/GenBank/DDBJ whole genome shotgun (WGS) entry which is preliminary data.</text>
</comment>
<dbReference type="GO" id="GO:0044773">
    <property type="term" value="P:mitotic DNA damage checkpoint signaling"/>
    <property type="evidence" value="ECO:0007669"/>
    <property type="project" value="TreeGrafter"/>
</dbReference>
<dbReference type="GO" id="GO:0004674">
    <property type="term" value="F:protein serine/threonine kinase activity"/>
    <property type="evidence" value="ECO:0007669"/>
    <property type="project" value="TreeGrafter"/>
</dbReference>
<dbReference type="PANTHER" id="PTHR44167:SF24">
    <property type="entry name" value="SERINE_THREONINE-PROTEIN KINASE CHK2"/>
    <property type="match status" value="1"/>
</dbReference>
<gene>
    <name evidence="2" type="ORF">NW766_003796</name>
</gene>
<evidence type="ECO:0000313" key="3">
    <source>
        <dbReference type="Proteomes" id="UP001152130"/>
    </source>
</evidence>
<dbReference type="InterPro" id="IPR000719">
    <property type="entry name" value="Prot_kinase_dom"/>
</dbReference>
<dbReference type="SMART" id="SM00220">
    <property type="entry name" value="S_TKc"/>
    <property type="match status" value="1"/>
</dbReference>
<dbReference type="GO" id="GO:0005634">
    <property type="term" value="C:nucleus"/>
    <property type="evidence" value="ECO:0007669"/>
    <property type="project" value="TreeGrafter"/>
</dbReference>
<dbReference type="PROSITE" id="PS00108">
    <property type="entry name" value="PROTEIN_KINASE_ST"/>
    <property type="match status" value="1"/>
</dbReference>
<dbReference type="OrthoDB" id="4062651at2759"/>
<reference evidence="2" key="1">
    <citation type="submission" date="2022-10" db="EMBL/GenBank/DDBJ databases">
        <title>Fusarium specimens isolated from Avocado Roots.</title>
        <authorList>
            <person name="Stajich J."/>
            <person name="Roper C."/>
            <person name="Heimlech-Rivalta G."/>
        </authorList>
    </citation>
    <scope>NUCLEOTIDE SEQUENCE</scope>
    <source>
        <strain evidence="2">CF00143</strain>
    </source>
</reference>
<dbReference type="InterPro" id="IPR008271">
    <property type="entry name" value="Ser/Thr_kinase_AS"/>
</dbReference>
<dbReference type="Gene3D" id="1.10.510.10">
    <property type="entry name" value="Transferase(Phosphotransferase) domain 1"/>
    <property type="match status" value="1"/>
</dbReference>
<sequence length="451" mass="51824">MPSRQPTTASSVVFSLKTFDQHARNILLDPANIGIVRPHDHYDMIDIYFTLNRRGGLSPATMGRKGDVKIVGPFIANIQFSFELHMETGEIMLVDRSPGQTCRVCYGDDEGKIRGFDKFEALVLTPAISNIAIHFGRSAKYKFLLEWCNPDAINLEAWKSLATRTGQVQTPRSHFIVKRLEGRQDPEKRFLKQEELAANYPMLTRIIKCVDAYTGHCVAVKQVEVPSHEVFREARKEITTDLNHPHIIEFLQVEILVHRFNLVMELQDGDLHSLALTPEFMRRHQLLQDGNTVSRPLMHQMLQALDYLVSKDIIHRDVKPKNILYRRINGSYYYRLADFGIATTAPHKIAFSGTQGFMAPEVHDMDSRQRNRPHTTRIDVWGLAKSFCHTFRLDPQKNEHNRYTVMTTVHPISHAWSDMLEQMLDPNPFRRVSAGHVLTLMFNGEGRVTEE</sequence>
<dbReference type="Proteomes" id="UP001152130">
    <property type="component" value="Unassembled WGS sequence"/>
</dbReference>
<evidence type="ECO:0000259" key="1">
    <source>
        <dbReference type="PROSITE" id="PS50011"/>
    </source>
</evidence>
<dbReference type="Pfam" id="PF00069">
    <property type="entry name" value="Pkinase"/>
    <property type="match status" value="1"/>
</dbReference>
<dbReference type="EMBL" id="JAPDHF010000005">
    <property type="protein sequence ID" value="KAJ4017727.1"/>
    <property type="molecule type" value="Genomic_DNA"/>
</dbReference>
<name>A0A9W8PTQ4_9HYPO</name>
<dbReference type="PROSITE" id="PS50011">
    <property type="entry name" value="PROTEIN_KINASE_DOM"/>
    <property type="match status" value="1"/>
</dbReference>
<keyword evidence="3" id="KW-1185">Reference proteome</keyword>